<dbReference type="Proteomes" id="UP000826146">
    <property type="component" value="Plasmid pNHP190012_2"/>
</dbReference>
<organism evidence="1 2">
    <name type="scientific">Helicobacter gastrofelis</name>
    <dbReference type="NCBI Taxonomy" id="2849642"/>
    <lineage>
        <taxon>Bacteria</taxon>
        <taxon>Pseudomonadati</taxon>
        <taxon>Campylobacterota</taxon>
        <taxon>Epsilonproteobacteria</taxon>
        <taxon>Campylobacterales</taxon>
        <taxon>Helicobacteraceae</taxon>
        <taxon>Helicobacter</taxon>
    </lineage>
</organism>
<keyword evidence="1" id="KW-0614">Plasmid</keyword>
<protein>
    <submittedName>
        <fullName evidence="1">Uncharacterized protein</fullName>
    </submittedName>
</protein>
<reference evidence="1 2" key="1">
    <citation type="submission" date="2021-07" db="EMBL/GenBank/DDBJ databases">
        <title>Novel Helicobacter sp. Isolated from a cat.</title>
        <authorList>
            <person name="Rimbara E."/>
            <person name="Suzuki M."/>
        </authorList>
    </citation>
    <scope>NUCLEOTIDE SEQUENCE [LARGE SCALE GENOMIC DNA]</scope>
    <source>
        <strain evidence="2">NHP19-012</strain>
        <plasmid evidence="1 2">pNHP190012_2</plasmid>
    </source>
</reference>
<keyword evidence="2" id="KW-1185">Reference proteome</keyword>
<sequence>MNKDIMNPVQLRKLAKLDREKHCLLSTCVLCITLSIESYKNTDIAFEQKRERARIGIYDQNP</sequence>
<evidence type="ECO:0000313" key="2">
    <source>
        <dbReference type="Proteomes" id="UP000826146"/>
    </source>
</evidence>
<geneLocation type="plasmid" evidence="1 2">
    <name>pNHP190012_2</name>
</geneLocation>
<dbReference type="EMBL" id="AP024821">
    <property type="protein sequence ID" value="BCZ20030.1"/>
    <property type="molecule type" value="Genomic_DNA"/>
</dbReference>
<evidence type="ECO:0000313" key="1">
    <source>
        <dbReference type="EMBL" id="BCZ20030.1"/>
    </source>
</evidence>
<gene>
    <name evidence="1" type="ORF">NHP190012_16720</name>
</gene>
<proteinExistence type="predicted"/>
<accession>A0ABN6I8Z6</accession>
<name>A0ABN6I8Z6_9HELI</name>